<dbReference type="EMBL" id="PKPP01001050">
    <property type="protein sequence ID" value="PWA86140.1"/>
    <property type="molecule type" value="Genomic_DNA"/>
</dbReference>
<dbReference type="AlphaFoldDB" id="A0A2U1PK52"/>
<accession>A0A2U1PK52</accession>
<proteinExistence type="predicted"/>
<keyword evidence="2" id="KW-1185">Reference proteome</keyword>
<protein>
    <submittedName>
        <fullName evidence="1">Regulator of chromosome condensation 1/beta-lactamase-inhibitor protein II</fullName>
    </submittedName>
</protein>
<dbReference type="SUPFAM" id="SSF50985">
    <property type="entry name" value="RCC1/BLIP-II"/>
    <property type="match status" value="1"/>
</dbReference>
<dbReference type="InterPro" id="IPR009091">
    <property type="entry name" value="RCC1/BLIP-II"/>
</dbReference>
<dbReference type="Gene3D" id="2.130.10.30">
    <property type="entry name" value="Regulator of chromosome condensation 1/beta-lactamase-inhibitor protein II"/>
    <property type="match status" value="1"/>
</dbReference>
<reference evidence="1 2" key="1">
    <citation type="journal article" date="2018" name="Mol. Plant">
        <title>The genome of Artemisia annua provides insight into the evolution of Asteraceae family and artemisinin biosynthesis.</title>
        <authorList>
            <person name="Shen Q."/>
            <person name="Zhang L."/>
            <person name="Liao Z."/>
            <person name="Wang S."/>
            <person name="Yan T."/>
            <person name="Shi P."/>
            <person name="Liu M."/>
            <person name="Fu X."/>
            <person name="Pan Q."/>
            <person name="Wang Y."/>
            <person name="Lv Z."/>
            <person name="Lu X."/>
            <person name="Zhang F."/>
            <person name="Jiang W."/>
            <person name="Ma Y."/>
            <person name="Chen M."/>
            <person name="Hao X."/>
            <person name="Li L."/>
            <person name="Tang Y."/>
            <person name="Lv G."/>
            <person name="Zhou Y."/>
            <person name="Sun X."/>
            <person name="Brodelius P.E."/>
            <person name="Rose J.K.C."/>
            <person name="Tang K."/>
        </authorList>
    </citation>
    <scope>NUCLEOTIDE SEQUENCE [LARGE SCALE GENOMIC DNA]</scope>
    <source>
        <strain evidence="2">cv. Huhao1</strain>
        <tissue evidence="1">Leaf</tissue>
    </source>
</reference>
<dbReference type="STRING" id="35608.A0A2U1PK52"/>
<gene>
    <name evidence="1" type="ORF">CTI12_AA054190</name>
</gene>
<comment type="caution">
    <text evidence="1">The sequence shown here is derived from an EMBL/GenBank/DDBJ whole genome shotgun (WGS) entry which is preliminary data.</text>
</comment>
<dbReference type="Proteomes" id="UP000245207">
    <property type="component" value="Unassembled WGS sequence"/>
</dbReference>
<evidence type="ECO:0000313" key="2">
    <source>
        <dbReference type="Proteomes" id="UP000245207"/>
    </source>
</evidence>
<evidence type="ECO:0000313" key="1">
    <source>
        <dbReference type="EMBL" id="PWA86140.1"/>
    </source>
</evidence>
<organism evidence="1 2">
    <name type="scientific">Artemisia annua</name>
    <name type="common">Sweet wormwood</name>
    <dbReference type="NCBI Taxonomy" id="35608"/>
    <lineage>
        <taxon>Eukaryota</taxon>
        <taxon>Viridiplantae</taxon>
        <taxon>Streptophyta</taxon>
        <taxon>Embryophyta</taxon>
        <taxon>Tracheophyta</taxon>
        <taxon>Spermatophyta</taxon>
        <taxon>Magnoliopsida</taxon>
        <taxon>eudicotyledons</taxon>
        <taxon>Gunneridae</taxon>
        <taxon>Pentapetalae</taxon>
        <taxon>asterids</taxon>
        <taxon>campanulids</taxon>
        <taxon>Asterales</taxon>
        <taxon>Asteraceae</taxon>
        <taxon>Asteroideae</taxon>
        <taxon>Anthemideae</taxon>
        <taxon>Artemisiinae</taxon>
        <taxon>Artemisia</taxon>
    </lineage>
</organism>
<sequence>MFTTMQHDFFVFKGRYMKPTKKNVHLPEVFAQKAGNALLKPCQLNLRDVSGFTSTDPVASRNDDEFNVETPEPFPLPKEVSIVRAAAGWTYYVCVTVGGEVYTWGDGNSVCHLEKLLETQTRLNVKIDLYQGQNPFFTKEAIIADLLMSFFILRYIWYSQFKLIICTSICLHLKVEPGSLLQGPLENSTNKTYSVDDILVYHKSNCELKVFPMELIHPPEFFGTTQSLT</sequence>
<name>A0A2U1PK52_ARTAN</name>